<evidence type="ECO:0000256" key="3">
    <source>
        <dbReference type="ARBA" id="ARBA00022723"/>
    </source>
</evidence>
<comment type="cofactor">
    <cofactor evidence="1">
        <name>Zn(2+)</name>
        <dbReference type="ChEBI" id="CHEBI:29105"/>
    </cofactor>
</comment>
<evidence type="ECO:0000256" key="5">
    <source>
        <dbReference type="ARBA" id="ARBA00022833"/>
    </source>
</evidence>
<evidence type="ECO:0000256" key="1">
    <source>
        <dbReference type="ARBA" id="ARBA00001947"/>
    </source>
</evidence>
<dbReference type="GO" id="GO:0016787">
    <property type="term" value="F:hydrolase activity"/>
    <property type="evidence" value="ECO:0007669"/>
    <property type="project" value="UniProtKB-KW"/>
</dbReference>
<keyword evidence="8" id="KW-1185">Reference proteome</keyword>
<proteinExistence type="inferred from homology"/>
<keyword evidence="5" id="KW-0862">Zinc</keyword>
<reference evidence="7 8" key="1">
    <citation type="submission" date="2019-02" db="EMBL/GenBank/DDBJ databases">
        <title>Draft genome sequences of novel Actinobacteria.</title>
        <authorList>
            <person name="Sahin N."/>
            <person name="Ay H."/>
            <person name="Saygin H."/>
        </authorList>
    </citation>
    <scope>NUCLEOTIDE SEQUENCE [LARGE SCALE GENOMIC DNA]</scope>
    <source>
        <strain evidence="7 8">JCM 30529</strain>
    </source>
</reference>
<feature type="domain" description="Adenosine deaminase" evidence="6">
    <location>
        <begin position="18"/>
        <end position="269"/>
    </location>
</feature>
<evidence type="ECO:0000313" key="7">
    <source>
        <dbReference type="EMBL" id="TDC01659.1"/>
    </source>
</evidence>
<dbReference type="InterPro" id="IPR001365">
    <property type="entry name" value="A_deaminase_dom"/>
</dbReference>
<evidence type="ECO:0000256" key="2">
    <source>
        <dbReference type="ARBA" id="ARBA00006676"/>
    </source>
</evidence>
<dbReference type="NCBIfam" id="TIGR01430">
    <property type="entry name" value="aden_deam"/>
    <property type="match status" value="1"/>
</dbReference>
<evidence type="ECO:0000256" key="4">
    <source>
        <dbReference type="ARBA" id="ARBA00022801"/>
    </source>
</evidence>
<evidence type="ECO:0000259" key="6">
    <source>
        <dbReference type="Pfam" id="PF00962"/>
    </source>
</evidence>
<sequence>MTDAPPVPGDVRDLAALPKGHLHLHLEGAMRPETLAELAQRHGRAVPPTRGYGSFLAFVDLYVAACAVLRTTEDLQRLTREVVQDAARDGAVWVEPSIYPVHHVGTIGPVEEVTAAVVTAGQEAAREYGIGFGLMLAANRTADPAEAERIARVAAGWAGRGVVSFGLADNEDGYPPEPFVEAFRIAREAGLLAAPHAGELAGPESVAAALTLLGADRVQHGVRAVEDPELLRRLADAGTCLDVCPTSNLLLSVVPSLAEHPLPRLLAAGAEEQR</sequence>
<gene>
    <name evidence="7" type="primary">add</name>
    <name evidence="7" type="ORF">E1091_02460</name>
</gene>
<feature type="non-terminal residue" evidence="7">
    <location>
        <position position="274"/>
    </location>
</feature>
<keyword evidence="4 7" id="KW-0378">Hydrolase</keyword>
<accession>A0ABY2DKY5</accession>
<name>A0ABY2DKY5_9ACTN</name>
<dbReference type="Proteomes" id="UP000295626">
    <property type="component" value="Unassembled WGS sequence"/>
</dbReference>
<comment type="similarity">
    <text evidence="2">Belongs to the metallo-dependent hydrolases superfamily. Adenosine and AMP deaminases family.</text>
</comment>
<dbReference type="SUPFAM" id="SSF51556">
    <property type="entry name" value="Metallo-dependent hydrolases"/>
    <property type="match status" value="1"/>
</dbReference>
<evidence type="ECO:0000313" key="8">
    <source>
        <dbReference type="Proteomes" id="UP000295626"/>
    </source>
</evidence>
<keyword evidence="3" id="KW-0479">Metal-binding</keyword>
<dbReference type="Gene3D" id="3.20.20.140">
    <property type="entry name" value="Metal-dependent hydrolases"/>
    <property type="match status" value="1"/>
</dbReference>
<dbReference type="EMBL" id="SMKE01000039">
    <property type="protein sequence ID" value="TDC01659.1"/>
    <property type="molecule type" value="Genomic_DNA"/>
</dbReference>
<dbReference type="PANTHER" id="PTHR43114">
    <property type="entry name" value="ADENINE DEAMINASE"/>
    <property type="match status" value="1"/>
</dbReference>
<dbReference type="PANTHER" id="PTHR43114:SF6">
    <property type="entry name" value="ADENINE DEAMINASE"/>
    <property type="match status" value="1"/>
</dbReference>
<dbReference type="Pfam" id="PF00962">
    <property type="entry name" value="A_deaminase"/>
    <property type="match status" value="1"/>
</dbReference>
<dbReference type="EC" id="3.5.4.4" evidence="7"/>
<comment type="caution">
    <text evidence="7">The sequence shown here is derived from an EMBL/GenBank/DDBJ whole genome shotgun (WGS) entry which is preliminary data.</text>
</comment>
<organism evidence="7 8">
    <name type="scientific">Micromonospora fluostatini</name>
    <dbReference type="NCBI Taxonomy" id="1629071"/>
    <lineage>
        <taxon>Bacteria</taxon>
        <taxon>Bacillati</taxon>
        <taxon>Actinomycetota</taxon>
        <taxon>Actinomycetes</taxon>
        <taxon>Micromonosporales</taxon>
        <taxon>Micromonosporaceae</taxon>
        <taxon>Micromonospora</taxon>
    </lineage>
</organism>
<dbReference type="InterPro" id="IPR032466">
    <property type="entry name" value="Metal_Hydrolase"/>
</dbReference>
<dbReference type="InterPro" id="IPR006330">
    <property type="entry name" value="Ado/ade_deaminase"/>
</dbReference>
<protein>
    <submittedName>
        <fullName evidence="7">Adenosine deaminase</fullName>
        <ecNumber evidence="7">3.5.4.4</ecNumber>
    </submittedName>
</protein>